<dbReference type="InterPro" id="IPR036790">
    <property type="entry name" value="Frizzled_dom_sf"/>
</dbReference>
<feature type="region of interest" description="Disordered" evidence="4">
    <location>
        <begin position="83"/>
        <end position="161"/>
    </location>
</feature>
<evidence type="ECO:0000256" key="2">
    <source>
        <dbReference type="ARBA" id="ARBA00023157"/>
    </source>
</evidence>
<evidence type="ECO:0000313" key="7">
    <source>
        <dbReference type="EMBL" id="TNN24704.1"/>
    </source>
</evidence>
<keyword evidence="2 3" id="KW-1015">Disulfide bond</keyword>
<dbReference type="Gene3D" id="1.10.2000.10">
    <property type="entry name" value="Frizzled cysteine-rich domain"/>
    <property type="match status" value="1"/>
</dbReference>
<keyword evidence="8" id="KW-1185">Reference proteome</keyword>
<dbReference type="Proteomes" id="UP000314294">
    <property type="component" value="Unassembled WGS sequence"/>
</dbReference>
<evidence type="ECO:0000256" key="1">
    <source>
        <dbReference type="ARBA" id="ARBA00022473"/>
    </source>
</evidence>
<name>A0A4Z2E837_9TELE</name>
<organism evidence="7 8">
    <name type="scientific">Liparis tanakae</name>
    <name type="common">Tanaka's snailfish</name>
    <dbReference type="NCBI Taxonomy" id="230148"/>
    <lineage>
        <taxon>Eukaryota</taxon>
        <taxon>Metazoa</taxon>
        <taxon>Chordata</taxon>
        <taxon>Craniata</taxon>
        <taxon>Vertebrata</taxon>
        <taxon>Euteleostomi</taxon>
        <taxon>Actinopterygii</taxon>
        <taxon>Neopterygii</taxon>
        <taxon>Teleostei</taxon>
        <taxon>Neoteleostei</taxon>
        <taxon>Acanthomorphata</taxon>
        <taxon>Eupercaria</taxon>
        <taxon>Perciformes</taxon>
        <taxon>Cottioidei</taxon>
        <taxon>Cottales</taxon>
        <taxon>Liparidae</taxon>
        <taxon>Liparis</taxon>
    </lineage>
</organism>
<dbReference type="PANTHER" id="PTHR11309:SF148">
    <property type="entry name" value="SECRETED FRIZZLED-RELATED PROTEIN 1"/>
    <property type="match status" value="1"/>
</dbReference>
<evidence type="ECO:0000313" key="8">
    <source>
        <dbReference type="Proteomes" id="UP000314294"/>
    </source>
</evidence>
<dbReference type="EMBL" id="SRLO01014518">
    <property type="protein sequence ID" value="TNN24704.1"/>
    <property type="molecule type" value="Genomic_DNA"/>
</dbReference>
<comment type="caution">
    <text evidence="7">The sequence shown here is derived from an EMBL/GenBank/DDBJ whole genome shotgun (WGS) entry which is preliminary data.</text>
</comment>
<dbReference type="Pfam" id="PF01392">
    <property type="entry name" value="Fz"/>
    <property type="match status" value="1"/>
</dbReference>
<dbReference type="GO" id="GO:0035567">
    <property type="term" value="P:non-canonical Wnt signaling pathway"/>
    <property type="evidence" value="ECO:0007669"/>
    <property type="project" value="TreeGrafter"/>
</dbReference>
<feature type="compositionally biased region" description="Polar residues" evidence="4">
    <location>
        <begin position="105"/>
        <end position="117"/>
    </location>
</feature>
<dbReference type="GO" id="GO:0005615">
    <property type="term" value="C:extracellular space"/>
    <property type="evidence" value="ECO:0007669"/>
    <property type="project" value="TreeGrafter"/>
</dbReference>
<feature type="chain" id="PRO_5021451480" evidence="5">
    <location>
        <begin position="19"/>
        <end position="290"/>
    </location>
</feature>
<dbReference type="InterPro" id="IPR015526">
    <property type="entry name" value="Frizzled/SFRP"/>
</dbReference>
<dbReference type="GO" id="GO:0017147">
    <property type="term" value="F:Wnt-protein binding"/>
    <property type="evidence" value="ECO:0007669"/>
    <property type="project" value="TreeGrafter"/>
</dbReference>
<dbReference type="PANTHER" id="PTHR11309">
    <property type="entry name" value="FRIZZLED"/>
    <property type="match status" value="1"/>
</dbReference>
<reference evidence="7 8" key="1">
    <citation type="submission" date="2019-03" db="EMBL/GenBank/DDBJ databases">
        <title>First draft genome of Liparis tanakae, snailfish: a comprehensive survey of snailfish specific genes.</title>
        <authorList>
            <person name="Kim W."/>
            <person name="Song I."/>
            <person name="Jeong J.-H."/>
            <person name="Kim D."/>
            <person name="Kim S."/>
            <person name="Ryu S."/>
            <person name="Song J.Y."/>
            <person name="Lee S.K."/>
        </authorList>
    </citation>
    <scope>NUCLEOTIDE SEQUENCE [LARGE SCALE GENOMIC DNA]</scope>
    <source>
        <tissue evidence="7">Muscle</tissue>
    </source>
</reference>
<feature type="domain" description="FZ" evidence="6">
    <location>
        <begin position="158"/>
        <end position="275"/>
    </location>
</feature>
<evidence type="ECO:0000256" key="3">
    <source>
        <dbReference type="PROSITE-ProRule" id="PRU00090"/>
    </source>
</evidence>
<keyword evidence="1" id="KW-0217">Developmental protein</keyword>
<sequence length="290" mass="30402">MLRTALLLLLCAAGSLDAWLWFAAPEQGTTRATPALTTAPGVPSNGTLTRKEEEEEEEDDNLSGVGEEIVNEATGIRKFVEAWDATPPPTPPPTAWTASGGPAETVQSAANTTGNATGSREERGGAGLGGEAGPGSDPGSAVDGGTGLLGPSDSRLGGSDPSCLPLPSDWPVCSGERDSFFSAPNFLNHTSVEEVGAVLREWAWLPRARCHHAAERFLCLLLAPRCTPPPGAATPPLPPCRRFCHVLQDSCWASLEDGRLPVECQLLPERACAALSKLKGNRGRRVSGYT</sequence>
<proteinExistence type="predicted"/>
<dbReference type="SMART" id="SM00063">
    <property type="entry name" value="FRI"/>
    <property type="match status" value="1"/>
</dbReference>
<feature type="region of interest" description="Disordered" evidence="4">
    <location>
        <begin position="32"/>
        <end position="66"/>
    </location>
</feature>
<dbReference type="SUPFAM" id="SSF63501">
    <property type="entry name" value="Frizzled cysteine-rich domain"/>
    <property type="match status" value="1"/>
</dbReference>
<protein>
    <submittedName>
        <fullName evidence="7">Collagen alpha-1(XVIII) chain</fullName>
    </submittedName>
</protein>
<evidence type="ECO:0000259" key="6">
    <source>
        <dbReference type="PROSITE" id="PS50038"/>
    </source>
</evidence>
<feature type="signal peptide" evidence="5">
    <location>
        <begin position="1"/>
        <end position="18"/>
    </location>
</feature>
<dbReference type="GO" id="GO:0060070">
    <property type="term" value="P:canonical Wnt signaling pathway"/>
    <property type="evidence" value="ECO:0007669"/>
    <property type="project" value="TreeGrafter"/>
</dbReference>
<dbReference type="GO" id="GO:0005581">
    <property type="term" value="C:collagen trimer"/>
    <property type="evidence" value="ECO:0007669"/>
    <property type="project" value="UniProtKB-KW"/>
</dbReference>
<dbReference type="PROSITE" id="PS50038">
    <property type="entry name" value="FZ"/>
    <property type="match status" value="1"/>
</dbReference>
<feature type="disulfide bond" evidence="3">
    <location>
        <begin position="173"/>
        <end position="219"/>
    </location>
</feature>
<accession>A0A4Z2E837</accession>
<dbReference type="AlphaFoldDB" id="A0A4Z2E837"/>
<comment type="caution">
    <text evidence="3">Lacks conserved residue(s) required for the propagation of feature annotation.</text>
</comment>
<evidence type="ECO:0000256" key="5">
    <source>
        <dbReference type="SAM" id="SignalP"/>
    </source>
</evidence>
<keyword evidence="5" id="KW-0732">Signal</keyword>
<dbReference type="OrthoDB" id="10060752at2759"/>
<gene>
    <name evidence="7" type="primary">COL18A1_2</name>
    <name evidence="7" type="ORF">EYF80_065170</name>
</gene>
<dbReference type="InterPro" id="IPR020067">
    <property type="entry name" value="Frizzled_dom"/>
</dbReference>
<keyword evidence="7" id="KW-0176">Collagen</keyword>
<evidence type="ECO:0000256" key="4">
    <source>
        <dbReference type="SAM" id="MobiDB-lite"/>
    </source>
</evidence>